<dbReference type="Proteomes" id="UP001550378">
    <property type="component" value="Unassembled WGS sequence"/>
</dbReference>
<keyword evidence="4" id="KW-1185">Reference proteome</keyword>
<accession>A0ABV2WDH1</accession>
<name>A0ABV2WDH1_9ACTN</name>
<protein>
    <recommendedName>
        <fullName evidence="5">FtsK domain-containing protein</fullName>
    </recommendedName>
</protein>
<feature type="region of interest" description="Disordered" evidence="1">
    <location>
        <begin position="509"/>
        <end position="568"/>
    </location>
</feature>
<feature type="compositionally biased region" description="Pro residues" evidence="1">
    <location>
        <begin position="593"/>
        <end position="665"/>
    </location>
</feature>
<reference evidence="3 4" key="1">
    <citation type="submission" date="2024-06" db="EMBL/GenBank/DDBJ databases">
        <title>The Natural Products Discovery Center: Release of the First 8490 Sequenced Strains for Exploring Actinobacteria Biosynthetic Diversity.</title>
        <authorList>
            <person name="Kalkreuter E."/>
            <person name="Kautsar S.A."/>
            <person name="Yang D."/>
            <person name="Bader C.D."/>
            <person name="Teijaro C.N."/>
            <person name="Fluegel L."/>
            <person name="Davis C.M."/>
            <person name="Simpson J.R."/>
            <person name="Lauterbach L."/>
            <person name="Steele A.D."/>
            <person name="Gui C."/>
            <person name="Meng S."/>
            <person name="Li G."/>
            <person name="Viehrig K."/>
            <person name="Ye F."/>
            <person name="Su P."/>
            <person name="Kiefer A.F."/>
            <person name="Nichols A."/>
            <person name="Cepeda A.J."/>
            <person name="Yan W."/>
            <person name="Fan B."/>
            <person name="Jiang Y."/>
            <person name="Adhikari A."/>
            <person name="Zheng C.-J."/>
            <person name="Schuster L."/>
            <person name="Cowan T.M."/>
            <person name="Smanski M.J."/>
            <person name="Chevrette M.G."/>
            <person name="De Carvalho L.P.S."/>
            <person name="Shen B."/>
        </authorList>
    </citation>
    <scope>NUCLEOTIDE SEQUENCE [LARGE SCALE GENOMIC DNA]</scope>
    <source>
        <strain evidence="3 4">NPDC006337</strain>
    </source>
</reference>
<dbReference type="PANTHER" id="PTHR24216">
    <property type="entry name" value="PAXILLIN-RELATED"/>
    <property type="match status" value="1"/>
</dbReference>
<organism evidence="3 4">
    <name type="scientific">Streptomyces lavendulocolor</name>
    <dbReference type="NCBI Taxonomy" id="67316"/>
    <lineage>
        <taxon>Bacteria</taxon>
        <taxon>Bacillati</taxon>
        <taxon>Actinomycetota</taxon>
        <taxon>Actinomycetes</taxon>
        <taxon>Kitasatosporales</taxon>
        <taxon>Streptomycetaceae</taxon>
        <taxon>Streptomyces</taxon>
    </lineage>
</organism>
<feature type="compositionally biased region" description="Pro residues" evidence="1">
    <location>
        <begin position="513"/>
        <end position="524"/>
    </location>
</feature>
<evidence type="ECO:0008006" key="5">
    <source>
        <dbReference type="Google" id="ProtNLM"/>
    </source>
</evidence>
<feature type="compositionally biased region" description="Low complexity" evidence="1">
    <location>
        <begin position="525"/>
        <end position="547"/>
    </location>
</feature>
<feature type="region of interest" description="Disordered" evidence="1">
    <location>
        <begin position="257"/>
        <end position="279"/>
    </location>
</feature>
<evidence type="ECO:0000256" key="2">
    <source>
        <dbReference type="SAM" id="Phobius"/>
    </source>
</evidence>
<proteinExistence type="predicted"/>
<dbReference type="EMBL" id="JBEXZR010000035">
    <property type="protein sequence ID" value="MEU0711406.1"/>
    <property type="molecule type" value="Genomic_DNA"/>
</dbReference>
<sequence length="679" mass="69434">MARRPLPRIPNLPGITSLPGSATARIARGREIARTAADGATDVLHPLITITRGLRKLGGAARARWAATPKERRGPALFVVAACVMAVALVPYGPLLALVTVMGAAAWQGRERPVVKTGPDEAETERLRALYEALVPYFSVPEDPSPLFAHGGDWTKAFSDFAFDGDGRPARLRITYPAYFTDGEAASRARIEQLLHAKSGRGREYLFDWDEEGNQLLMRVLPALPTTVAAQRFVTAPGETVLGFTDPEAVQRTVPVLDGDEPRDAPPVVWRTGPRSTEPHLLAVGQPGSGTTTLLRSIALQALQHGDVVVVEGSGTGEYACLVGRAGVLAVECGLGGALATLEWAAHETERRLIAANRARQAGHPAPEDTRRPLWILVDRPSVFGHLAAADGRPDPQSLLQIPLRHGRAAHVTVVVAEQFDSLDALGESVLSHTRARVVLGPAGPEQVRYVLDAAPPTTPVPYVPPGRGYARLGTGPVLRLQVPATPDPYDEATTEAHRQAVLALLPERHPAPEPPAPVTPAPAPASVAGPPATAPVTPAPAQVASPAPAPAPVAAPTAPAPAPAPVTPPAPAPTPVVGTAPAPVPLAAPAPAPAPVTPAPAQAPSPAPAPVTPAPAPVTSPPPAPAPVTPAPVAAPAPVATPAPAPAPSPAPAPAAPPLPPAPPAAAGGAGSAPAPTG</sequence>
<dbReference type="PANTHER" id="PTHR24216:SF65">
    <property type="entry name" value="PAXILLIN-LIKE PROTEIN 1"/>
    <property type="match status" value="1"/>
</dbReference>
<feature type="compositionally biased region" description="Pro residues" evidence="1">
    <location>
        <begin position="548"/>
        <end position="568"/>
    </location>
</feature>
<evidence type="ECO:0000313" key="4">
    <source>
        <dbReference type="Proteomes" id="UP001550378"/>
    </source>
</evidence>
<feature type="transmembrane region" description="Helical" evidence="2">
    <location>
        <begin position="77"/>
        <end position="107"/>
    </location>
</feature>
<comment type="caution">
    <text evidence="3">The sequence shown here is derived from an EMBL/GenBank/DDBJ whole genome shotgun (WGS) entry which is preliminary data.</text>
</comment>
<dbReference type="InterPro" id="IPR027417">
    <property type="entry name" value="P-loop_NTPase"/>
</dbReference>
<evidence type="ECO:0000313" key="3">
    <source>
        <dbReference type="EMBL" id="MEU0711406.1"/>
    </source>
</evidence>
<dbReference type="SUPFAM" id="SSF52540">
    <property type="entry name" value="P-loop containing nucleoside triphosphate hydrolases"/>
    <property type="match status" value="1"/>
</dbReference>
<gene>
    <name evidence="3" type="ORF">ABZ508_29015</name>
</gene>
<keyword evidence="2" id="KW-0812">Transmembrane</keyword>
<keyword evidence="2" id="KW-0472">Membrane</keyword>
<evidence type="ECO:0000256" key="1">
    <source>
        <dbReference type="SAM" id="MobiDB-lite"/>
    </source>
</evidence>
<keyword evidence="2" id="KW-1133">Transmembrane helix</keyword>
<feature type="region of interest" description="Disordered" evidence="1">
    <location>
        <begin position="593"/>
        <end position="679"/>
    </location>
</feature>
<dbReference type="Gene3D" id="3.40.50.300">
    <property type="entry name" value="P-loop containing nucleotide triphosphate hydrolases"/>
    <property type="match status" value="1"/>
</dbReference>